<accession>A0AAN9YAF7</accession>
<dbReference type="Gene3D" id="3.40.630.30">
    <property type="match status" value="1"/>
</dbReference>
<gene>
    <name evidence="1" type="ORF">V9T40_003484</name>
</gene>
<organism evidence="1 2">
    <name type="scientific">Parthenolecanium corni</name>
    <dbReference type="NCBI Taxonomy" id="536013"/>
    <lineage>
        <taxon>Eukaryota</taxon>
        <taxon>Metazoa</taxon>
        <taxon>Ecdysozoa</taxon>
        <taxon>Arthropoda</taxon>
        <taxon>Hexapoda</taxon>
        <taxon>Insecta</taxon>
        <taxon>Pterygota</taxon>
        <taxon>Neoptera</taxon>
        <taxon>Paraneoptera</taxon>
        <taxon>Hemiptera</taxon>
        <taxon>Sternorrhyncha</taxon>
        <taxon>Coccoidea</taxon>
        <taxon>Coccidae</taxon>
        <taxon>Parthenolecanium</taxon>
    </lineage>
</organism>
<reference evidence="1 2" key="1">
    <citation type="submission" date="2024-03" db="EMBL/GenBank/DDBJ databases">
        <title>Adaptation during the transition from Ophiocordyceps entomopathogen to insect associate is accompanied by gene loss and intensified selection.</title>
        <authorList>
            <person name="Ward C.M."/>
            <person name="Onetto C.A."/>
            <person name="Borneman A.R."/>
        </authorList>
    </citation>
    <scope>NUCLEOTIDE SEQUENCE [LARGE SCALE GENOMIC DNA]</scope>
    <source>
        <strain evidence="1">AWRI1</strain>
        <tissue evidence="1">Single Adult Female</tissue>
    </source>
</reference>
<evidence type="ECO:0000313" key="1">
    <source>
        <dbReference type="EMBL" id="KAK7603485.1"/>
    </source>
</evidence>
<dbReference type="Proteomes" id="UP001367676">
    <property type="component" value="Unassembled WGS sequence"/>
</dbReference>
<proteinExistence type="predicted"/>
<dbReference type="PANTHER" id="PTHR20905">
    <property type="entry name" value="N-ACETYLTRANSFERASE-RELATED"/>
    <property type="match status" value="1"/>
</dbReference>
<comment type="caution">
    <text evidence="1">The sequence shown here is derived from an EMBL/GenBank/DDBJ whole genome shotgun (WGS) entry which is preliminary data.</text>
</comment>
<sequence>MSICEATAESPSTKIEDKINVNLSWTRPDNIPYPNVWKRLKLTSKTGRSYDVKIEDVTPDRYEEYLDFMFTNYDCEEPISKLIEISSDPESVAARRAVRRKILEQKISLMATLEDDQNKDKRPRIMGALILLVNSKHDPPIKYAGKKWTNWMNFVKYLRDDVDAFQLLNSDLCFDDFGLAVAPEYYGFDLGFHLFSCLLQMCKAFNIRGSLNEFTSFYSQTIPVRLGFILCKEVSYKEYKDENGKDVPMEGTLQCMMLKIAE</sequence>
<dbReference type="GO" id="GO:0008080">
    <property type="term" value="F:N-acetyltransferase activity"/>
    <property type="evidence" value="ECO:0007669"/>
    <property type="project" value="TreeGrafter"/>
</dbReference>
<dbReference type="AlphaFoldDB" id="A0AAN9YAF7"/>
<dbReference type="PANTHER" id="PTHR20905:SF1">
    <property type="entry name" value="AT07410P-RELATED"/>
    <property type="match status" value="1"/>
</dbReference>
<evidence type="ECO:0000313" key="2">
    <source>
        <dbReference type="Proteomes" id="UP001367676"/>
    </source>
</evidence>
<protein>
    <submittedName>
        <fullName evidence="1">Uncharacterized protein</fullName>
    </submittedName>
</protein>
<keyword evidence="2" id="KW-1185">Reference proteome</keyword>
<dbReference type="EMBL" id="JBBCAQ010000006">
    <property type="protein sequence ID" value="KAK7603485.1"/>
    <property type="molecule type" value="Genomic_DNA"/>
</dbReference>
<name>A0AAN9YAF7_9HEMI</name>